<dbReference type="InterPro" id="IPR008580">
    <property type="entry name" value="PPPDE_dom"/>
</dbReference>
<dbReference type="OrthoDB" id="21221at2759"/>
<evidence type="ECO:0000256" key="5">
    <source>
        <dbReference type="SAM" id="MobiDB-lite"/>
    </source>
</evidence>
<feature type="compositionally biased region" description="Polar residues" evidence="5">
    <location>
        <begin position="422"/>
        <end position="460"/>
    </location>
</feature>
<feature type="region of interest" description="Disordered" evidence="5">
    <location>
        <begin position="353"/>
        <end position="372"/>
    </location>
</feature>
<keyword evidence="8" id="KW-1185">Reference proteome</keyword>
<dbReference type="EMBL" id="BLKM01000111">
    <property type="protein sequence ID" value="GFG29091.1"/>
    <property type="molecule type" value="Genomic_DNA"/>
</dbReference>
<keyword evidence="2" id="KW-0645">Protease</keyword>
<feature type="region of interest" description="Disordered" evidence="5">
    <location>
        <begin position="403"/>
        <end position="508"/>
    </location>
</feature>
<dbReference type="GO" id="GO:0006508">
    <property type="term" value="P:proteolysis"/>
    <property type="evidence" value="ECO:0007669"/>
    <property type="project" value="UniProtKB-KW"/>
</dbReference>
<dbReference type="Pfam" id="PF05903">
    <property type="entry name" value="Peptidase_C97"/>
    <property type="match status" value="1"/>
</dbReference>
<feature type="compositionally biased region" description="Polar residues" evidence="5">
    <location>
        <begin position="160"/>
        <end position="175"/>
    </location>
</feature>
<evidence type="ECO:0000256" key="2">
    <source>
        <dbReference type="ARBA" id="ARBA00022670"/>
    </source>
</evidence>
<name>A0A6L2P9T8_COPFO</name>
<accession>A0A6L2P9T8</accession>
<feature type="domain" description="PPPDE" evidence="6">
    <location>
        <begin position="206"/>
        <end position="336"/>
    </location>
</feature>
<protein>
    <recommendedName>
        <fullName evidence="6">PPPDE domain-containing protein</fullName>
    </recommendedName>
</protein>
<dbReference type="AlphaFoldDB" id="A0A6L2P9T8"/>
<keyword evidence="3" id="KW-0378">Hydrolase</keyword>
<reference evidence="8" key="1">
    <citation type="submission" date="2020-01" db="EMBL/GenBank/DDBJ databases">
        <title>Draft genome sequence of the Termite Coptotermes fromosanus.</title>
        <authorList>
            <person name="Itakura S."/>
            <person name="Yosikawa Y."/>
            <person name="Umezawa K."/>
        </authorList>
    </citation>
    <scope>NUCLEOTIDE SEQUENCE [LARGE SCALE GENOMIC DNA]</scope>
</reference>
<evidence type="ECO:0000256" key="4">
    <source>
        <dbReference type="SAM" id="Coils"/>
    </source>
</evidence>
<dbReference type="SMART" id="SM01179">
    <property type="entry name" value="DUF862"/>
    <property type="match status" value="1"/>
</dbReference>
<proteinExistence type="inferred from homology"/>
<dbReference type="GO" id="GO:0070646">
    <property type="term" value="P:protein modification by small protein removal"/>
    <property type="evidence" value="ECO:0007669"/>
    <property type="project" value="TreeGrafter"/>
</dbReference>
<dbReference type="GO" id="GO:0008233">
    <property type="term" value="F:peptidase activity"/>
    <property type="evidence" value="ECO:0007669"/>
    <property type="project" value="UniProtKB-KW"/>
</dbReference>
<dbReference type="InParanoid" id="A0A6L2P9T8"/>
<evidence type="ECO:0000256" key="3">
    <source>
        <dbReference type="ARBA" id="ARBA00022801"/>
    </source>
</evidence>
<dbReference type="PANTHER" id="PTHR12378:SF7">
    <property type="entry name" value="DESUMOYLATING ISOPEPTIDASE 1"/>
    <property type="match status" value="1"/>
</dbReference>
<keyword evidence="4" id="KW-0175">Coiled coil</keyword>
<dbReference type="PANTHER" id="PTHR12378">
    <property type="entry name" value="DESUMOYLATING ISOPEPTIDASE"/>
    <property type="match status" value="1"/>
</dbReference>
<evidence type="ECO:0000259" key="6">
    <source>
        <dbReference type="PROSITE" id="PS51858"/>
    </source>
</evidence>
<evidence type="ECO:0000256" key="1">
    <source>
        <dbReference type="ARBA" id="ARBA00008140"/>
    </source>
</evidence>
<organism evidence="7 8">
    <name type="scientific">Coptotermes formosanus</name>
    <name type="common">Formosan subterranean termite</name>
    <dbReference type="NCBI Taxonomy" id="36987"/>
    <lineage>
        <taxon>Eukaryota</taxon>
        <taxon>Metazoa</taxon>
        <taxon>Ecdysozoa</taxon>
        <taxon>Arthropoda</taxon>
        <taxon>Hexapoda</taxon>
        <taxon>Insecta</taxon>
        <taxon>Pterygota</taxon>
        <taxon>Neoptera</taxon>
        <taxon>Polyneoptera</taxon>
        <taxon>Dictyoptera</taxon>
        <taxon>Blattodea</taxon>
        <taxon>Blattoidea</taxon>
        <taxon>Termitoidae</taxon>
        <taxon>Rhinotermitidae</taxon>
        <taxon>Coptotermes</taxon>
    </lineage>
</organism>
<comment type="caution">
    <text evidence="7">The sequence shown here is derived from an EMBL/GenBank/DDBJ whole genome shotgun (WGS) entry which is preliminary data.</text>
</comment>
<feature type="coiled-coil region" evidence="4">
    <location>
        <begin position="373"/>
        <end position="400"/>
    </location>
</feature>
<feature type="compositionally biased region" description="Basic residues" evidence="5">
    <location>
        <begin position="403"/>
        <end position="412"/>
    </location>
</feature>
<feature type="compositionally biased region" description="Basic and acidic residues" evidence="5">
    <location>
        <begin position="354"/>
        <end position="370"/>
    </location>
</feature>
<gene>
    <name evidence="7" type="ORF">Cfor_00261</name>
</gene>
<dbReference type="PROSITE" id="PS51858">
    <property type="entry name" value="PPPDE"/>
    <property type="match status" value="1"/>
</dbReference>
<dbReference type="Proteomes" id="UP000502823">
    <property type="component" value="Unassembled WGS sequence"/>
</dbReference>
<evidence type="ECO:0000313" key="8">
    <source>
        <dbReference type="Proteomes" id="UP000502823"/>
    </source>
</evidence>
<comment type="similarity">
    <text evidence="1">Belongs to the DeSI family.</text>
</comment>
<feature type="compositionally biased region" description="Basic and acidic residues" evidence="5">
    <location>
        <begin position="493"/>
        <end position="508"/>
    </location>
</feature>
<evidence type="ECO:0000313" key="7">
    <source>
        <dbReference type="EMBL" id="GFG29091.1"/>
    </source>
</evidence>
<sequence>MEEDIGATVELFVYDLTKGMARVMSQMLLVLRSDIDRHLIRPGAVLIFTEPALECLAFTTSSELEGSGLRLAVRSGLLDKAVGASSPGVLGVRRTSCINSSSASSTTPMKCRVYNLMSAVEFNKLQASWQIAHTNLEKNTTVLKRKYLKAFKNELEKKQASQVEEQQNRQTSNHPANKGKRDLGTVVFRWSVETTAVGNDSRLRCSTNVSNGFPVSGRQVDGIWHTSIVAYGREYFFGSGGVQSCRPGGTILGEATQVVNLGETFIPYQVFLEYVLGLGETTFSPKSYDLFKHNCNNFTNEVSQFLCGKGIPKYILDVPEEILDTPLGQTLKPIIDSLSEGARGVAFSQNVNHSLRDYEPQESRRERAESPDFVELNTAIDEVRKNSVALEERRNVINEKLVKKERKKKKKGEKREKDRESGGSSSTELTPDSYSSTTELTPDSCCTSSKNSSRHPNNMADSEGADVIELTANGSEESSKKSPADVVAEIEEQEAREKKEREERKKNREPPIVYKDAVDVRVDFDALVGFVDGILGPEEQQSLEELHQYMLEDEGSWALGDGFLNFVGRLLHDKSLRPEVRVRILNVLAAAALKDDVILLLHQDRREHVLMNYAHDVDRLSVEEQEALALFICNMFENLSSSEWLLYISEWQYCNTMISNIRCTTKVAVNSLLSDNAVLQERGSAIVHNLACKEKMNQNKTLRRLLPAGCISKVFDDVAVELTMALLQYFNSNPPEEHLFRCMKALNRFCQISQQDVPQLIQMIGPEPAKFRGTSARVDDLITQISKRLH</sequence>
<feature type="region of interest" description="Disordered" evidence="5">
    <location>
        <begin position="159"/>
        <end position="180"/>
    </location>
</feature>
<dbReference type="Gene3D" id="3.90.1720.30">
    <property type="entry name" value="PPPDE domains"/>
    <property type="match status" value="1"/>
</dbReference>
<dbReference type="InterPro" id="IPR042266">
    <property type="entry name" value="PPPDE_sf"/>
</dbReference>